<gene>
    <name evidence="2" type="ORF">EIM92_17700</name>
</gene>
<protein>
    <recommendedName>
        <fullName evidence="4">RNA polymerase subunit sigma</fullName>
    </recommendedName>
</protein>
<accession>A0A3S8RXX2</accession>
<proteinExistence type="predicted"/>
<feature type="compositionally biased region" description="Basic and acidic residues" evidence="1">
    <location>
        <begin position="80"/>
        <end position="106"/>
    </location>
</feature>
<dbReference type="RefSeq" id="WP_125083900.1">
    <property type="nucleotide sequence ID" value="NZ_CP034248.1"/>
</dbReference>
<evidence type="ECO:0000256" key="1">
    <source>
        <dbReference type="SAM" id="MobiDB-lite"/>
    </source>
</evidence>
<dbReference type="Proteomes" id="UP000273145">
    <property type="component" value="Chromosome"/>
</dbReference>
<evidence type="ECO:0008006" key="4">
    <source>
        <dbReference type="Google" id="ProtNLM"/>
    </source>
</evidence>
<feature type="region of interest" description="Disordered" evidence="1">
    <location>
        <begin position="1"/>
        <end position="106"/>
    </location>
</feature>
<reference evidence="2 3" key="1">
    <citation type="submission" date="2018-11" db="EMBL/GenBank/DDBJ databases">
        <title>Genome sequencing of Paenibacillus lentus DSM25539(T).</title>
        <authorList>
            <person name="Kook J.-K."/>
            <person name="Park S.-N."/>
            <person name="Lim Y.K."/>
        </authorList>
    </citation>
    <scope>NUCLEOTIDE SEQUENCE [LARGE SCALE GENOMIC DNA]</scope>
    <source>
        <strain evidence="2 3">DSM 25539</strain>
    </source>
</reference>
<dbReference type="KEGG" id="plen:EIM92_17700"/>
<dbReference type="OrthoDB" id="2476294at2"/>
<keyword evidence="3" id="KW-1185">Reference proteome</keyword>
<organism evidence="2 3">
    <name type="scientific">Paenibacillus lentus</name>
    <dbReference type="NCBI Taxonomy" id="1338368"/>
    <lineage>
        <taxon>Bacteria</taxon>
        <taxon>Bacillati</taxon>
        <taxon>Bacillota</taxon>
        <taxon>Bacilli</taxon>
        <taxon>Bacillales</taxon>
        <taxon>Paenibacillaceae</taxon>
        <taxon>Paenibacillus</taxon>
    </lineage>
</organism>
<evidence type="ECO:0000313" key="2">
    <source>
        <dbReference type="EMBL" id="AZK47768.1"/>
    </source>
</evidence>
<sequence>MNMKSVEMQIALPRTSEAGRIQQEQQQRPLIDQSILAGQNMKASELERKKSQAMEQSAHNKAVKREGNAAADQEQEQAEAEEKQGEREKEQAAEHPFKGRHIDLSL</sequence>
<name>A0A3S8RXX2_9BACL</name>
<dbReference type="EMBL" id="CP034248">
    <property type="protein sequence ID" value="AZK47768.1"/>
    <property type="molecule type" value="Genomic_DNA"/>
</dbReference>
<dbReference type="AlphaFoldDB" id="A0A3S8RXX2"/>
<evidence type="ECO:0000313" key="3">
    <source>
        <dbReference type="Proteomes" id="UP000273145"/>
    </source>
</evidence>